<dbReference type="HOGENOM" id="CLU_090365_0_0_1"/>
<dbReference type="Proteomes" id="UP000054337">
    <property type="component" value="Unassembled WGS sequence"/>
</dbReference>
<gene>
    <name evidence="1" type="ORF">COCVIDRAFT_39400</name>
</gene>
<dbReference type="AlphaFoldDB" id="W7ELL4"/>
<accession>W7ELL4</accession>
<name>W7ELL4_BIPV3</name>
<dbReference type="EMBL" id="KI968755">
    <property type="protein sequence ID" value="EUN25212.1"/>
    <property type="molecule type" value="Genomic_DNA"/>
</dbReference>
<reference evidence="1 2" key="1">
    <citation type="journal article" date="2013" name="PLoS Genet.">
        <title>Comparative genome structure, secondary metabolite, and effector coding capacity across Cochliobolus pathogens.</title>
        <authorList>
            <person name="Condon B.J."/>
            <person name="Leng Y."/>
            <person name="Wu D."/>
            <person name="Bushley K.E."/>
            <person name="Ohm R.A."/>
            <person name="Otillar R."/>
            <person name="Martin J."/>
            <person name="Schackwitz W."/>
            <person name="Grimwood J."/>
            <person name="MohdZainudin N."/>
            <person name="Xue C."/>
            <person name="Wang R."/>
            <person name="Manning V.A."/>
            <person name="Dhillon B."/>
            <person name="Tu Z.J."/>
            <person name="Steffenson B.J."/>
            <person name="Salamov A."/>
            <person name="Sun H."/>
            <person name="Lowry S."/>
            <person name="LaButti K."/>
            <person name="Han J."/>
            <person name="Copeland A."/>
            <person name="Lindquist E."/>
            <person name="Barry K."/>
            <person name="Schmutz J."/>
            <person name="Baker S.E."/>
            <person name="Ciuffetti L.M."/>
            <person name="Grigoriev I.V."/>
            <person name="Zhong S."/>
            <person name="Turgeon B.G."/>
        </authorList>
    </citation>
    <scope>NUCLEOTIDE SEQUENCE [LARGE SCALE GENOMIC DNA]</scope>
    <source>
        <strain evidence="1 2">FI3</strain>
    </source>
</reference>
<protein>
    <submittedName>
        <fullName evidence="1">Uncharacterized protein</fullName>
    </submittedName>
</protein>
<proteinExistence type="predicted"/>
<sequence length="177" mass="20604">MPLFSKKPGPPLAEGLKPAYDAFQIPVAELRWGQNGLAWRLRRCITMETHFYDIGSRNPEAFEKLKEEEYSVNGDGHPDEAIERIYLNMHVPIYERLISLLEHLSNEIGVWKFGGEAEEKFARHGWLQDMKQRVREKKAMELLSDMAENLEEGDDQDDEEEEMQALKTAVQEWNLLD</sequence>
<dbReference type="GeneID" id="26256648"/>
<dbReference type="RefSeq" id="XP_014554789.1">
    <property type="nucleotide sequence ID" value="XM_014699303.1"/>
</dbReference>
<organism evidence="1 2">
    <name type="scientific">Bipolaris victoriae (strain FI3)</name>
    <name type="common">Victoria blight of oats agent</name>
    <name type="synonym">Cochliobolus victoriae</name>
    <dbReference type="NCBI Taxonomy" id="930091"/>
    <lineage>
        <taxon>Eukaryota</taxon>
        <taxon>Fungi</taxon>
        <taxon>Dikarya</taxon>
        <taxon>Ascomycota</taxon>
        <taxon>Pezizomycotina</taxon>
        <taxon>Dothideomycetes</taxon>
        <taxon>Pleosporomycetidae</taxon>
        <taxon>Pleosporales</taxon>
        <taxon>Pleosporineae</taxon>
        <taxon>Pleosporaceae</taxon>
        <taxon>Bipolaris</taxon>
    </lineage>
</organism>
<dbReference type="OrthoDB" id="3693934at2759"/>
<keyword evidence="2" id="KW-1185">Reference proteome</keyword>
<evidence type="ECO:0000313" key="2">
    <source>
        <dbReference type="Proteomes" id="UP000054337"/>
    </source>
</evidence>
<evidence type="ECO:0000313" key="1">
    <source>
        <dbReference type="EMBL" id="EUN25212.1"/>
    </source>
</evidence>